<dbReference type="PANTHER" id="PTHR32347:SF14">
    <property type="entry name" value="EFFLUX SYSTEM COMPONENT YKNX-RELATED"/>
    <property type="match status" value="1"/>
</dbReference>
<reference evidence="8 9" key="1">
    <citation type="submission" date="2019-05" db="EMBL/GenBank/DDBJ databases">
        <title>Arcobacter cibarius and Arcobacter thereius providing challenges in identification an antibiotic susceptibility and Quinolone resistance.</title>
        <authorList>
            <person name="Busch A."/>
            <person name="Hanel I."/>
            <person name="Hotzel H."/>
            <person name="Tomaso H."/>
        </authorList>
    </citation>
    <scope>NUCLEOTIDE SEQUENCE [LARGE SCALE GENOMIC DNA]</scope>
    <source>
        <strain evidence="8 9">16CS0831-2</strain>
    </source>
</reference>
<comment type="similarity">
    <text evidence="2">Belongs to the membrane fusion protein (MFP) (TC 8.A.1) family.</text>
</comment>
<feature type="domain" description="YknX-like beta-barrel" evidence="7">
    <location>
        <begin position="246"/>
        <end position="316"/>
    </location>
</feature>
<sequence>MKMSNLRNELNSYKSSNKSYKYISLIIVSLIVAILVYIFFPKEADKKIEYITSKVSKGDLTVLVSASGNIKPTNSVEIGIEVSGTIKEIFVDFNDEVEVGQVLAKIDTTKLEAQVESSMAALAIAKANQKESEVNLKNKKLLYDRTKKMFDSSNGKYPSKNELDDTKFSYEAALSSLEAAKSKVMQSESNLKNDKQNLEKASVKSSIKGIVLNKEVEIGQTLAATMSAPKLFTLAKDLTNMDLVVSIDEADVADIKEGLDVTFTVDAYANKEFKGKIKQVRLNPITTNGVVTYETVVSVDNPDLLLKPGMTANAKIITKNVRDQILIPNSALRFTPKVSNEQVTAKKATLAGPPNFQRPQDPKENKTKDGLASIYILENGNPKEVKVKVLDSDSKLSSINSKEIKIDDEVIISQKSQNAK</sequence>
<dbReference type="InterPro" id="IPR058636">
    <property type="entry name" value="Beta-barrel_YknX"/>
</dbReference>
<evidence type="ECO:0000256" key="4">
    <source>
        <dbReference type="SAM" id="Coils"/>
    </source>
</evidence>
<keyword evidence="5" id="KW-1133">Transmembrane helix</keyword>
<gene>
    <name evidence="8" type="ORF">FE247_10175</name>
</gene>
<dbReference type="Gene3D" id="6.10.140.1990">
    <property type="match status" value="1"/>
</dbReference>
<name>A0ABY2V1X0_9BACT</name>
<dbReference type="Gene3D" id="2.40.30.170">
    <property type="match status" value="1"/>
</dbReference>
<keyword evidence="9" id="KW-1185">Reference proteome</keyword>
<feature type="transmembrane region" description="Helical" evidence="5">
    <location>
        <begin position="20"/>
        <end position="40"/>
    </location>
</feature>
<dbReference type="SUPFAM" id="SSF111369">
    <property type="entry name" value="HlyD-like secretion proteins"/>
    <property type="match status" value="1"/>
</dbReference>
<dbReference type="NCBIfam" id="TIGR01730">
    <property type="entry name" value="RND_mfp"/>
    <property type="match status" value="1"/>
</dbReference>
<comment type="caution">
    <text evidence="8">The sequence shown here is derived from an EMBL/GenBank/DDBJ whole genome shotgun (WGS) entry which is preliminary data.</text>
</comment>
<dbReference type="InterPro" id="IPR006143">
    <property type="entry name" value="RND_pump_MFP"/>
</dbReference>
<dbReference type="Pfam" id="PF25917">
    <property type="entry name" value="BSH_RND"/>
    <property type="match status" value="1"/>
</dbReference>
<evidence type="ECO:0000256" key="2">
    <source>
        <dbReference type="ARBA" id="ARBA00009477"/>
    </source>
</evidence>
<evidence type="ECO:0000256" key="3">
    <source>
        <dbReference type="ARBA" id="ARBA00023054"/>
    </source>
</evidence>
<evidence type="ECO:0000313" key="9">
    <source>
        <dbReference type="Proteomes" id="UP000305417"/>
    </source>
</evidence>
<dbReference type="InterPro" id="IPR058625">
    <property type="entry name" value="MdtA-like_BSH"/>
</dbReference>
<dbReference type="Pfam" id="PF25990">
    <property type="entry name" value="Beta-barrel_YknX"/>
    <property type="match status" value="1"/>
</dbReference>
<comment type="subcellular location">
    <subcellularLocation>
        <location evidence="1">Cell envelope</location>
    </subcellularLocation>
</comment>
<proteinExistence type="inferred from homology"/>
<dbReference type="Gene3D" id="2.40.50.100">
    <property type="match status" value="1"/>
</dbReference>
<accession>A0ABY2V1X0</accession>
<dbReference type="Proteomes" id="UP000305417">
    <property type="component" value="Unassembled WGS sequence"/>
</dbReference>
<keyword evidence="3 4" id="KW-0175">Coiled coil</keyword>
<evidence type="ECO:0000256" key="1">
    <source>
        <dbReference type="ARBA" id="ARBA00004196"/>
    </source>
</evidence>
<evidence type="ECO:0000259" key="6">
    <source>
        <dbReference type="Pfam" id="PF25917"/>
    </source>
</evidence>
<dbReference type="InterPro" id="IPR030190">
    <property type="entry name" value="MacA_alpha-hairpin_sf"/>
</dbReference>
<evidence type="ECO:0000313" key="8">
    <source>
        <dbReference type="EMBL" id="TLS96161.1"/>
    </source>
</evidence>
<protein>
    <submittedName>
        <fullName evidence="8">Efflux RND transporter periplasmic adaptor subunit</fullName>
    </submittedName>
</protein>
<keyword evidence="5" id="KW-0472">Membrane</keyword>
<evidence type="ECO:0000259" key="7">
    <source>
        <dbReference type="Pfam" id="PF25990"/>
    </source>
</evidence>
<dbReference type="EMBL" id="VBUC01000034">
    <property type="protein sequence ID" value="TLS96161.1"/>
    <property type="molecule type" value="Genomic_DNA"/>
</dbReference>
<evidence type="ECO:0000256" key="5">
    <source>
        <dbReference type="SAM" id="Phobius"/>
    </source>
</evidence>
<keyword evidence="5" id="KW-0812">Transmembrane</keyword>
<feature type="domain" description="Multidrug resistance protein MdtA-like barrel-sandwich hybrid" evidence="6">
    <location>
        <begin position="74"/>
        <end position="229"/>
    </location>
</feature>
<organism evidence="8 9">
    <name type="scientific">Aliarcobacter cibarius</name>
    <dbReference type="NCBI Taxonomy" id="255507"/>
    <lineage>
        <taxon>Bacteria</taxon>
        <taxon>Pseudomonadati</taxon>
        <taxon>Campylobacterota</taxon>
        <taxon>Epsilonproteobacteria</taxon>
        <taxon>Campylobacterales</taxon>
        <taxon>Arcobacteraceae</taxon>
        <taxon>Aliarcobacter</taxon>
    </lineage>
</organism>
<dbReference type="PANTHER" id="PTHR32347">
    <property type="entry name" value="EFFLUX SYSTEM COMPONENT YKNX-RELATED"/>
    <property type="match status" value="1"/>
</dbReference>
<feature type="coiled-coil region" evidence="4">
    <location>
        <begin position="177"/>
        <end position="204"/>
    </location>
</feature>
<dbReference type="InterPro" id="IPR050465">
    <property type="entry name" value="UPF0194_transport"/>
</dbReference>